<proteinExistence type="predicted"/>
<dbReference type="PANTHER" id="PTHR46024:SF1">
    <property type="entry name" value="HISTONE-LYSINE N-METHYLTRANSFERASE EGGLESS"/>
    <property type="match status" value="1"/>
</dbReference>
<feature type="compositionally biased region" description="Low complexity" evidence="13">
    <location>
        <begin position="1209"/>
        <end position="1221"/>
    </location>
</feature>
<evidence type="ECO:0000256" key="11">
    <source>
        <dbReference type="ARBA" id="ARBA00023163"/>
    </source>
</evidence>
<evidence type="ECO:0000256" key="13">
    <source>
        <dbReference type="SAM" id="MobiDB-lite"/>
    </source>
</evidence>
<feature type="compositionally biased region" description="Low complexity" evidence="13">
    <location>
        <begin position="656"/>
        <end position="673"/>
    </location>
</feature>
<protein>
    <submittedName>
        <fullName evidence="16">Histone-lysine N-methyltransferase</fullName>
        <ecNumber evidence="16">2.1.1.354</ecNumber>
    </submittedName>
</protein>
<feature type="region of interest" description="Disordered" evidence="13">
    <location>
        <begin position="534"/>
        <end position="688"/>
    </location>
</feature>
<feature type="compositionally biased region" description="Low complexity" evidence="13">
    <location>
        <begin position="556"/>
        <end position="568"/>
    </location>
</feature>
<evidence type="ECO:0000256" key="9">
    <source>
        <dbReference type="ARBA" id="ARBA00022853"/>
    </source>
</evidence>
<dbReference type="GO" id="GO:0003677">
    <property type="term" value="F:DNA binding"/>
    <property type="evidence" value="ECO:0007669"/>
    <property type="project" value="InterPro"/>
</dbReference>
<dbReference type="Pfam" id="PF18359">
    <property type="entry name" value="Tudor_5"/>
    <property type="match status" value="1"/>
</dbReference>
<dbReference type="GO" id="GO:0005634">
    <property type="term" value="C:nucleus"/>
    <property type="evidence" value="ECO:0007669"/>
    <property type="project" value="UniProtKB-SubCell"/>
</dbReference>
<dbReference type="GO" id="GO:0070828">
    <property type="term" value="P:heterochromatin organization"/>
    <property type="evidence" value="ECO:0007669"/>
    <property type="project" value="TreeGrafter"/>
</dbReference>
<dbReference type="Gene3D" id="2.30.30.140">
    <property type="match status" value="2"/>
</dbReference>
<dbReference type="EMBL" id="MU826830">
    <property type="protein sequence ID" value="KAJ7373631.1"/>
    <property type="molecule type" value="Genomic_DNA"/>
</dbReference>
<evidence type="ECO:0000313" key="17">
    <source>
        <dbReference type="Proteomes" id="UP001163046"/>
    </source>
</evidence>
<dbReference type="InterPro" id="IPR016177">
    <property type="entry name" value="DNA-bd_dom_sf"/>
</dbReference>
<keyword evidence="6" id="KW-0479">Metal-binding</keyword>
<dbReference type="GO" id="GO:0046974">
    <property type="term" value="F:histone H3K9 methyltransferase activity"/>
    <property type="evidence" value="ECO:0007669"/>
    <property type="project" value="TreeGrafter"/>
</dbReference>
<dbReference type="GO" id="GO:0140999">
    <property type="term" value="F:histone H3K4 trimethyltransferase activity"/>
    <property type="evidence" value="ECO:0007669"/>
    <property type="project" value="UniProtKB-EC"/>
</dbReference>
<keyword evidence="2" id="KW-0678">Repressor</keyword>
<dbReference type="InterPro" id="IPR046341">
    <property type="entry name" value="SET_dom_sf"/>
</dbReference>
<sequence length="1299" mass="142845">MGEIGIMVSRLQQEGFDLEDMIDDELRAAGFLELCERTTRTLLQRAVAVEESHSSLRRLLDSIDVQLQEFQGTRQTPRVSGKDVADQQQQQQSAAVIVIDDDEAEFVDVSDMSCQATFEDIENETRDKDKEEMPNTSQNNNLSVQRDILQNYVPIRPAPVKESTHTCNSGTLQTATSSVHLQTISKQPDVVSSVTSAGKTPPVIYRTLKSPVVSGVSFVPQRVALKSSPPSLPVQQAMSSLKSSTATASSLVSPGDNRSSATPSSVSQPSSRQTPSPQAGPSSADRKTSALNRKRVPLQAPLSLMLGLVLLVKEQMNYGTQKIKYKVKFDKGARGLLSSNHISLETNPNASVLNVGSRVVGIYGKLDVLYAGIVAENACNENKNRFLVFFDDGFAQYLPVKKLHHVYHTGKKVWDEVAEHSKEFIQEYLEEFPNRPMVKLKVHSWVKTEWRGQWLKAKVMQLDCSLVKMLFQIDNRSEWLYRGSTRIEPLYSALVDGKISTAKKKRSRKLTRGASGKTQEPFIDYSITKPCLGVSPYSKTDPLGEQQRKLEEKRQQTQLEQQRQQEQQEQLRDENKKLSTTTTTSTPPPGPSQSTSTVTATSSTITSATGTVGTPTGDTGLASDSKGISDSSMSRTEPPGPSSERHRGPDSGSGSGTQASGSFQSSSANQLSSPVGQDSGTDCQSRTGCEGGHCSGLPDPGLKDGGSSTNADNAGCGCCTDSSMSVIQASNVRKKTSAGLVIPRDHLQRPNGIEVIDLDGDGTTAMLHVPMESDQIMSSLTAHKNEYLGPNMDGSILEELYNAWEAPWLRTNRRDARSTGYNRVPAFQIPANNRRKQDVASLIQERLKQNNVDKMPVGQCEGPGLPVLSKPTVKGPHKCSNVCNSPLSFEAEESVKHNPRAIPLLLKWKREIAQRHPGNKKTVYYRTPCNKRLRSMLEVANYLTITYATNVSIDQFTFDTDICCQDTVFRDVDPICPDISRGEEIAQISVVNEVDTCFPPPIDYISRRILAEGVNMVLDPGFLACCDCTDNCQDKSKCSCAQLTIQASAAVGGKEDPAIGYEFRRLKDCVQTGIYECNQNCACGSQCFNRVVQNGIQLRLQVFKTENRGWGLRSLDDIPMGTFVCTYAGQILNEDMANKEGRDFGDEYLAELDHIEVVEKAKEGYESNVSDLEEDDSVIYQALGADSSSSGSASGSGESSLSEDDSSDVDSLLSEESYSSGRNSRHGDSENTIHKPSSRRKKRKRSGRKSDKKKREHGEETLMVERESKAHCLSHLADEKWCYIALKRNHDDQKEAAAF</sequence>
<dbReference type="Pfam" id="PF18358">
    <property type="entry name" value="Tudor_4"/>
    <property type="match status" value="1"/>
</dbReference>
<keyword evidence="5" id="KW-0949">S-adenosyl-L-methionine</keyword>
<dbReference type="PROSITE" id="PS50867">
    <property type="entry name" value="PRE_SET"/>
    <property type="match status" value="1"/>
</dbReference>
<reference evidence="16" key="1">
    <citation type="submission" date="2023-01" db="EMBL/GenBank/DDBJ databases">
        <title>Genome assembly of the deep-sea coral Lophelia pertusa.</title>
        <authorList>
            <person name="Herrera S."/>
            <person name="Cordes E."/>
        </authorList>
    </citation>
    <scope>NUCLEOTIDE SEQUENCE</scope>
    <source>
        <strain evidence="16">USNM1676648</strain>
        <tissue evidence="16">Polyp</tissue>
    </source>
</reference>
<dbReference type="InterPro" id="IPR041292">
    <property type="entry name" value="Tudor_4"/>
</dbReference>
<evidence type="ECO:0000256" key="5">
    <source>
        <dbReference type="ARBA" id="ARBA00022691"/>
    </source>
</evidence>
<feature type="compositionally biased region" description="Polar residues" evidence="13">
    <location>
        <begin position="134"/>
        <end position="143"/>
    </location>
</feature>
<keyword evidence="17" id="KW-1185">Reference proteome</keyword>
<evidence type="ECO:0000256" key="1">
    <source>
        <dbReference type="ARBA" id="ARBA00004123"/>
    </source>
</evidence>
<feature type="compositionally biased region" description="Low complexity" evidence="13">
    <location>
        <begin position="1185"/>
        <end position="1200"/>
    </location>
</feature>
<keyword evidence="3 16" id="KW-0489">Methyltransferase</keyword>
<dbReference type="CDD" id="cd21181">
    <property type="entry name" value="Tudor_SETDB1_rpt2"/>
    <property type="match status" value="1"/>
</dbReference>
<feature type="domain" description="Pre-SET" evidence="14">
    <location>
        <begin position="1024"/>
        <end position="1095"/>
    </location>
</feature>
<feature type="compositionally biased region" description="Basic and acidic residues" evidence="13">
    <location>
        <begin position="546"/>
        <end position="555"/>
    </location>
</feature>
<gene>
    <name evidence="16" type="primary">SETDB1</name>
    <name evidence="16" type="ORF">OS493_011240</name>
</gene>
<dbReference type="InterPro" id="IPR001739">
    <property type="entry name" value="Methyl_CpG_DNA-bd"/>
</dbReference>
<evidence type="ECO:0000256" key="6">
    <source>
        <dbReference type="ARBA" id="ARBA00022723"/>
    </source>
</evidence>
<dbReference type="Proteomes" id="UP001163046">
    <property type="component" value="Unassembled WGS sequence"/>
</dbReference>
<keyword evidence="7" id="KW-0677">Repeat</keyword>
<evidence type="ECO:0000259" key="15">
    <source>
        <dbReference type="PROSITE" id="PS50982"/>
    </source>
</evidence>
<evidence type="ECO:0000259" key="14">
    <source>
        <dbReference type="PROSITE" id="PS50867"/>
    </source>
</evidence>
<evidence type="ECO:0000313" key="16">
    <source>
        <dbReference type="EMBL" id="KAJ7373631.1"/>
    </source>
</evidence>
<feature type="region of interest" description="Disordered" evidence="13">
    <location>
        <begin position="1185"/>
        <end position="1264"/>
    </location>
</feature>
<dbReference type="SMART" id="SM00391">
    <property type="entry name" value="MBD"/>
    <property type="match status" value="1"/>
</dbReference>
<dbReference type="PROSITE" id="PS50982">
    <property type="entry name" value="MBD"/>
    <property type="match status" value="1"/>
</dbReference>
<dbReference type="Pfam" id="PF01429">
    <property type="entry name" value="MBD"/>
    <property type="match status" value="1"/>
</dbReference>
<evidence type="ECO:0000256" key="4">
    <source>
        <dbReference type="ARBA" id="ARBA00022679"/>
    </source>
</evidence>
<keyword evidence="9" id="KW-0156">Chromatin regulator</keyword>
<feature type="compositionally biased region" description="Low complexity" evidence="13">
    <location>
        <begin position="245"/>
        <end position="279"/>
    </location>
</feature>
<organism evidence="16 17">
    <name type="scientific">Desmophyllum pertusum</name>
    <dbReference type="NCBI Taxonomy" id="174260"/>
    <lineage>
        <taxon>Eukaryota</taxon>
        <taxon>Metazoa</taxon>
        <taxon>Cnidaria</taxon>
        <taxon>Anthozoa</taxon>
        <taxon>Hexacorallia</taxon>
        <taxon>Scleractinia</taxon>
        <taxon>Caryophylliina</taxon>
        <taxon>Caryophylliidae</taxon>
        <taxon>Desmophyllum</taxon>
    </lineage>
</organism>
<dbReference type="GO" id="GO:0032259">
    <property type="term" value="P:methylation"/>
    <property type="evidence" value="ECO:0007669"/>
    <property type="project" value="UniProtKB-KW"/>
</dbReference>
<dbReference type="SUPFAM" id="SSF82199">
    <property type="entry name" value="SET domain"/>
    <property type="match status" value="1"/>
</dbReference>
<keyword evidence="10" id="KW-0805">Transcription regulation</keyword>
<feature type="compositionally biased region" description="Low complexity" evidence="13">
    <location>
        <begin position="592"/>
        <end position="634"/>
    </location>
</feature>
<name>A0A9X0CSA1_9CNID</name>
<keyword evidence="12" id="KW-0539">Nucleus</keyword>
<dbReference type="Pfam" id="PF05033">
    <property type="entry name" value="Pre-SET"/>
    <property type="match status" value="1"/>
</dbReference>
<feature type="domain" description="MBD" evidence="15">
    <location>
        <begin position="894"/>
        <end position="963"/>
    </location>
</feature>
<dbReference type="InterPro" id="IPR041291">
    <property type="entry name" value="TUDOR_5"/>
</dbReference>
<feature type="region of interest" description="Disordered" evidence="13">
    <location>
        <begin position="123"/>
        <end position="143"/>
    </location>
</feature>
<evidence type="ECO:0000256" key="12">
    <source>
        <dbReference type="ARBA" id="ARBA00023242"/>
    </source>
</evidence>
<feature type="compositionally biased region" description="Basic residues" evidence="13">
    <location>
        <begin position="1236"/>
        <end position="1255"/>
    </location>
</feature>
<evidence type="ECO:0000256" key="3">
    <source>
        <dbReference type="ARBA" id="ARBA00022603"/>
    </source>
</evidence>
<feature type="region of interest" description="Disordered" evidence="13">
    <location>
        <begin position="245"/>
        <end position="292"/>
    </location>
</feature>
<comment type="caution">
    <text evidence="16">The sequence shown here is derived from an EMBL/GenBank/DDBJ whole genome shotgun (WGS) entry which is preliminary data.</text>
</comment>
<dbReference type="GO" id="GO:0008270">
    <property type="term" value="F:zinc ion binding"/>
    <property type="evidence" value="ECO:0007669"/>
    <property type="project" value="InterPro"/>
</dbReference>
<dbReference type="InterPro" id="IPR007728">
    <property type="entry name" value="Pre-SET_dom"/>
</dbReference>
<dbReference type="GO" id="GO:0010629">
    <property type="term" value="P:negative regulation of gene expression"/>
    <property type="evidence" value="ECO:0007669"/>
    <property type="project" value="TreeGrafter"/>
</dbReference>
<dbReference type="InterPro" id="IPR051516">
    <property type="entry name" value="SETDB_methyltransferase"/>
</dbReference>
<dbReference type="Gene3D" id="3.30.890.10">
    <property type="entry name" value="Methyl-cpg-binding Protein 2, Chain A"/>
    <property type="match status" value="1"/>
</dbReference>
<dbReference type="Gene3D" id="2.170.270.10">
    <property type="entry name" value="SET domain"/>
    <property type="match status" value="1"/>
</dbReference>
<dbReference type="PANTHER" id="PTHR46024">
    <property type="entry name" value="HISTONE-LYSINE N-METHYLTRANSFERASE EGGLESS"/>
    <property type="match status" value="1"/>
</dbReference>
<dbReference type="SUPFAM" id="SSF54171">
    <property type="entry name" value="DNA-binding domain"/>
    <property type="match status" value="1"/>
</dbReference>
<accession>A0A9X0CSA1</accession>
<feature type="compositionally biased region" description="Polar residues" evidence="13">
    <location>
        <begin position="674"/>
        <end position="687"/>
    </location>
</feature>
<keyword evidence="11" id="KW-0804">Transcription</keyword>
<feature type="compositionally biased region" description="Basic and acidic residues" evidence="13">
    <location>
        <begin position="123"/>
        <end position="133"/>
    </location>
</feature>
<dbReference type="EC" id="2.1.1.354" evidence="16"/>
<dbReference type="CDD" id="cd00122">
    <property type="entry name" value="MBD"/>
    <property type="match status" value="1"/>
</dbReference>
<evidence type="ECO:0000256" key="8">
    <source>
        <dbReference type="ARBA" id="ARBA00022833"/>
    </source>
</evidence>
<comment type="subcellular location">
    <subcellularLocation>
        <location evidence="1">Nucleus</location>
    </subcellularLocation>
</comment>
<evidence type="ECO:0000256" key="2">
    <source>
        <dbReference type="ARBA" id="ARBA00022491"/>
    </source>
</evidence>
<evidence type="ECO:0000256" key="7">
    <source>
        <dbReference type="ARBA" id="ARBA00022737"/>
    </source>
</evidence>
<dbReference type="OrthoDB" id="5983332at2759"/>
<keyword evidence="4 16" id="KW-0808">Transferase</keyword>
<evidence type="ECO:0000256" key="10">
    <source>
        <dbReference type="ARBA" id="ARBA00023015"/>
    </source>
</evidence>
<keyword evidence="8" id="KW-0862">Zinc</keyword>
<dbReference type="SMART" id="SM00468">
    <property type="entry name" value="PreSET"/>
    <property type="match status" value="1"/>
</dbReference>